<dbReference type="Pfam" id="PF02362">
    <property type="entry name" value="B3"/>
    <property type="match status" value="1"/>
</dbReference>
<keyword evidence="14 15" id="KW-0927">Auxin signaling pathway</keyword>
<dbReference type="AlphaFoldDB" id="A0A6N2KYT4"/>
<comment type="similarity">
    <text evidence="3">Belongs to the MLO family.</text>
</comment>
<feature type="transmembrane region" description="Helical" evidence="17">
    <location>
        <begin position="789"/>
        <end position="808"/>
    </location>
</feature>
<feature type="compositionally biased region" description="Low complexity" evidence="16">
    <location>
        <begin position="17"/>
        <end position="35"/>
    </location>
</feature>
<name>A0A6N2KYT4_SALVM</name>
<keyword evidence="10 17" id="KW-0472">Membrane</keyword>
<dbReference type="FunFam" id="2.40.330.10:FF:000001">
    <property type="entry name" value="Auxin response factor"/>
    <property type="match status" value="1"/>
</dbReference>
<dbReference type="PANTHER" id="PTHR31384:SF5">
    <property type="entry name" value="AUXIN RESPONSE FACTOR 3"/>
    <property type="match status" value="1"/>
</dbReference>
<proteinExistence type="inferred from homology"/>
<feature type="transmembrane region" description="Helical" evidence="17">
    <location>
        <begin position="744"/>
        <end position="768"/>
    </location>
</feature>
<dbReference type="Pfam" id="PF06507">
    <property type="entry name" value="ARF_AD"/>
    <property type="match status" value="1"/>
</dbReference>
<dbReference type="SUPFAM" id="SSF101936">
    <property type="entry name" value="DNA-binding pseudobarrel domain"/>
    <property type="match status" value="1"/>
</dbReference>
<reference evidence="19" key="1">
    <citation type="submission" date="2019-03" db="EMBL/GenBank/DDBJ databases">
        <authorList>
            <person name="Mank J."/>
            <person name="Almeida P."/>
        </authorList>
    </citation>
    <scope>NUCLEOTIDE SEQUENCE</scope>
    <source>
        <strain evidence="19">78183</strain>
    </source>
</reference>
<feature type="region of interest" description="Disordered" evidence="16">
    <location>
        <begin position="698"/>
        <end position="722"/>
    </location>
</feature>
<feature type="region of interest" description="Disordered" evidence="16">
    <location>
        <begin position="377"/>
        <end position="399"/>
    </location>
</feature>
<sequence>MVGMIDLNTTEEDETTPSSGSLSSPSSSSAASALSASGSGSGISSPVCLELWHACAGPLISLPRRGSIFVYFPQGHLEQLPDLPLGIHGLPPHVFCRVVDVQLHAEAANDDVYAQVSLVPESKEIEQKLREGIFEGDGEEEDVEATAKTTTPHMFCKTLTASDTSTHGGFSVPRRAAEDCFPPLDYTQQRPSQELVAKDLHGSEWKFRHIYRGQPRRHLLTTGWSAFVNKKKLVSGDAVLFLRGEDGELRLGVRRAAQVKCGPTFPALWNQQLNQSSLADVANAISTRSAFRIYYNPRPSSSEFIIPFNKFMKSLDQSFSVGMRIKMRFETEDAAERRYTGLINGISELDPTGWPGSKWKCLLVRWDDMEANRHSRVSPWEVEPSGPGPVSSSNTFMAPGLKRSRSGLPSLKAEFPIPDGIGASDFRESSRFQEVLQGQEIMSFNTLYDDVDGQNQHPSEVRSWFPGSRGSGIAVIGSGIRGSIPTSENSYKGIGFNESYRFHKVLQGQEIFPLSPYRRNPNANEARENCRPGLSDGVQRQSSRNGWSTMMQGYNTQMRPPTQVSSPSSVLRSKELTLKFLFCGPETHGGKFKLSSHSDPGLRGERQCSANPYFLSHEHLQHGISQPGVAQSAFRSGQDLVSCKSNCRLFGFSLIEDRHAVNKEDNMTSMTSPLNPESSFLPRVGEQLHPKPPAINNAVGSSCTKKHSDSTENPVSHKRRREREYAVRGDMAEGEITLEETPTWAVATVCFFLIFISIFIEYLLHLLAKYFNKKRRKYLIQALYKIKTELMLLGFVSLLMTVLETPIAKICIPKSAGETFLPCGSVDSSDWSEEETKCSEQGKASLLSTEGMTELRYLIFVLASFHSVLSILTFGLGMAKMRRWESWEAETRTLDYQFSTDPRRFQLTHQTLFGKRHLRCWNENSALRWPAHFDQDNNFDFHKFIRRALDKDFGVVVGMSFWIWMSAVSFIFFNAQKFYSYYWVPFIPLVMLLLVGTKLQAIITLMCLDSHDKSHVVEGTLLVRPSDQLFWFGRPKLPLQLLQFISFQNSFQLAFFTWTWYKFGFRSCFHRRTADIVIRVVMGVVVHFLCGYVTLPLYALVNQPPFYTRIIRWKMITPLSEEAEDNAEQRQELKKVLHFKALIILYISVSGYKIEGITKHKAKEGTRDAIKGSNHHCMKCIQFMEITYSYRISTIIAVNVMIQKELVAIIIFLSILENIDNLTVSQEIRKPLLERAATFNISLDDVSKTAPTL</sequence>
<keyword evidence="12 15" id="KW-0539">Nucleus</keyword>
<comment type="subunit">
    <text evidence="15">Homodimers and heterodimers.</text>
</comment>
<organism evidence="19">
    <name type="scientific">Salix viminalis</name>
    <name type="common">Common osier</name>
    <name type="synonym">Basket willow</name>
    <dbReference type="NCBI Taxonomy" id="40686"/>
    <lineage>
        <taxon>Eukaryota</taxon>
        <taxon>Viridiplantae</taxon>
        <taxon>Streptophyta</taxon>
        <taxon>Embryophyta</taxon>
        <taxon>Tracheophyta</taxon>
        <taxon>Spermatophyta</taxon>
        <taxon>Magnoliopsida</taxon>
        <taxon>eudicotyledons</taxon>
        <taxon>Gunneridae</taxon>
        <taxon>Pentapetalae</taxon>
        <taxon>rosids</taxon>
        <taxon>fabids</taxon>
        <taxon>Malpighiales</taxon>
        <taxon>Salicaceae</taxon>
        <taxon>Saliceae</taxon>
        <taxon>Salix</taxon>
    </lineage>
</organism>
<dbReference type="Gene3D" id="2.40.330.10">
    <property type="entry name" value="DNA-binding pseudobarrel domain"/>
    <property type="match status" value="1"/>
</dbReference>
<evidence type="ECO:0000256" key="12">
    <source>
        <dbReference type="ARBA" id="ARBA00023242"/>
    </source>
</evidence>
<feature type="domain" description="TF-B3" evidence="18">
    <location>
        <begin position="155"/>
        <end position="257"/>
    </location>
</feature>
<keyword evidence="6" id="KW-0611">Plant defense</keyword>
<evidence type="ECO:0000256" key="2">
    <source>
        <dbReference type="ARBA" id="ARBA00004141"/>
    </source>
</evidence>
<evidence type="ECO:0000259" key="18">
    <source>
        <dbReference type="PROSITE" id="PS50863"/>
    </source>
</evidence>
<gene>
    <name evidence="19" type="ORF">SVIM_LOCUS152630</name>
</gene>
<evidence type="ECO:0000256" key="15">
    <source>
        <dbReference type="RuleBase" id="RU004561"/>
    </source>
</evidence>
<dbReference type="InterPro" id="IPR015300">
    <property type="entry name" value="DNA-bd_pseudobarrel_sf"/>
</dbReference>
<evidence type="ECO:0000256" key="13">
    <source>
        <dbReference type="ARBA" id="ARBA00023265"/>
    </source>
</evidence>
<dbReference type="InterPro" id="IPR003340">
    <property type="entry name" value="B3_DNA-bd"/>
</dbReference>
<dbReference type="Pfam" id="PF03094">
    <property type="entry name" value="Mlo"/>
    <property type="match status" value="2"/>
</dbReference>
<keyword evidence="9 15" id="KW-0238">DNA-binding</keyword>
<comment type="subcellular location">
    <subcellularLocation>
        <location evidence="2">Membrane</location>
        <topology evidence="2">Multi-pass membrane protein</topology>
    </subcellularLocation>
    <subcellularLocation>
        <location evidence="1 15">Nucleus</location>
    </subcellularLocation>
</comment>
<evidence type="ECO:0000256" key="10">
    <source>
        <dbReference type="ARBA" id="ARBA00023136"/>
    </source>
</evidence>
<accession>A0A6N2KYT4</accession>
<feature type="transmembrane region" description="Helical" evidence="17">
    <location>
        <begin position="855"/>
        <end position="876"/>
    </location>
</feature>
<dbReference type="InterPro" id="IPR010525">
    <property type="entry name" value="ARF_dom"/>
</dbReference>
<evidence type="ECO:0000256" key="7">
    <source>
        <dbReference type="ARBA" id="ARBA00022989"/>
    </source>
</evidence>
<evidence type="ECO:0000256" key="4">
    <source>
        <dbReference type="ARBA" id="ARBA00007853"/>
    </source>
</evidence>
<evidence type="ECO:0000256" key="3">
    <source>
        <dbReference type="ARBA" id="ARBA00006574"/>
    </source>
</evidence>
<keyword evidence="5 17" id="KW-0812">Transmembrane</keyword>
<dbReference type="InterPro" id="IPR004326">
    <property type="entry name" value="Mlo"/>
</dbReference>
<evidence type="ECO:0000256" key="8">
    <source>
        <dbReference type="ARBA" id="ARBA00023015"/>
    </source>
</evidence>
<dbReference type="GO" id="GO:0005634">
    <property type="term" value="C:nucleus"/>
    <property type="evidence" value="ECO:0007669"/>
    <property type="project" value="UniProtKB-SubCell"/>
</dbReference>
<evidence type="ECO:0000256" key="17">
    <source>
        <dbReference type="SAM" id="Phobius"/>
    </source>
</evidence>
<keyword evidence="8 15" id="KW-0805">Transcription regulation</keyword>
<evidence type="ECO:0000256" key="1">
    <source>
        <dbReference type="ARBA" id="ARBA00004123"/>
    </source>
</evidence>
<dbReference type="EMBL" id="CAADRP010000890">
    <property type="protein sequence ID" value="VFU33432.1"/>
    <property type="molecule type" value="Genomic_DNA"/>
</dbReference>
<feature type="region of interest" description="Disordered" evidence="16">
    <location>
        <begin position="1"/>
        <end position="35"/>
    </location>
</feature>
<evidence type="ECO:0000256" key="9">
    <source>
        <dbReference type="ARBA" id="ARBA00023125"/>
    </source>
</evidence>
<evidence type="ECO:0000256" key="16">
    <source>
        <dbReference type="SAM" id="MobiDB-lite"/>
    </source>
</evidence>
<evidence type="ECO:0000256" key="14">
    <source>
        <dbReference type="ARBA" id="ARBA00023294"/>
    </source>
</evidence>
<dbReference type="GO" id="GO:0006952">
    <property type="term" value="P:defense response"/>
    <property type="evidence" value="ECO:0007669"/>
    <property type="project" value="UniProtKB-KW"/>
</dbReference>
<comment type="function">
    <text evidence="15">Auxin response factors (ARFs) are transcriptional factors that bind specifically to the DNA sequence 5'-TGTCTC-3' found in the auxin-responsive promoter elements (AuxREs).</text>
</comment>
<evidence type="ECO:0000256" key="6">
    <source>
        <dbReference type="ARBA" id="ARBA00022821"/>
    </source>
</evidence>
<feature type="transmembrane region" description="Helical" evidence="17">
    <location>
        <begin position="953"/>
        <end position="973"/>
    </location>
</feature>
<dbReference type="PANTHER" id="PTHR31384">
    <property type="entry name" value="AUXIN RESPONSE FACTOR 4-RELATED"/>
    <property type="match status" value="1"/>
</dbReference>
<dbReference type="SMART" id="SM01019">
    <property type="entry name" value="B3"/>
    <property type="match status" value="1"/>
</dbReference>
<keyword evidence="7 17" id="KW-1133">Transmembrane helix</keyword>
<dbReference type="PROSITE" id="PS50863">
    <property type="entry name" value="B3"/>
    <property type="match status" value="1"/>
</dbReference>
<feature type="compositionally biased region" description="Low complexity" evidence="16">
    <location>
        <begin position="381"/>
        <end position="393"/>
    </location>
</feature>
<keyword evidence="13" id="KW-0568">Pathogenesis-related protein</keyword>
<feature type="transmembrane region" description="Helical" evidence="17">
    <location>
        <begin position="979"/>
        <end position="996"/>
    </location>
</feature>
<dbReference type="GO" id="GO:0009734">
    <property type="term" value="P:auxin-activated signaling pathway"/>
    <property type="evidence" value="ECO:0007669"/>
    <property type="project" value="UniProtKB-KW"/>
</dbReference>
<feature type="transmembrane region" description="Helical" evidence="17">
    <location>
        <begin position="1076"/>
        <end position="1101"/>
    </location>
</feature>
<keyword evidence="11 15" id="KW-0804">Transcription</keyword>
<feature type="region of interest" description="Disordered" evidence="16">
    <location>
        <begin position="516"/>
        <end position="544"/>
    </location>
</feature>
<evidence type="ECO:0000256" key="5">
    <source>
        <dbReference type="ARBA" id="ARBA00022692"/>
    </source>
</evidence>
<dbReference type="FunFam" id="2.30.30.1040:FF:000001">
    <property type="entry name" value="Auxin response factor"/>
    <property type="match status" value="1"/>
</dbReference>
<dbReference type="GO" id="GO:0003677">
    <property type="term" value="F:DNA binding"/>
    <property type="evidence" value="ECO:0007669"/>
    <property type="project" value="UniProtKB-KW"/>
</dbReference>
<dbReference type="InterPro" id="IPR044835">
    <property type="entry name" value="ARF_plant"/>
</dbReference>
<dbReference type="CDD" id="cd10017">
    <property type="entry name" value="B3_DNA"/>
    <property type="match status" value="1"/>
</dbReference>
<dbReference type="GO" id="GO:0016020">
    <property type="term" value="C:membrane"/>
    <property type="evidence" value="ECO:0007669"/>
    <property type="project" value="UniProtKB-SubCell"/>
</dbReference>
<protein>
    <recommendedName>
        <fullName evidence="15">Auxin response factor</fullName>
    </recommendedName>
</protein>
<dbReference type="Gene3D" id="2.30.30.1040">
    <property type="match status" value="1"/>
</dbReference>
<evidence type="ECO:0000313" key="19">
    <source>
        <dbReference type="EMBL" id="VFU33432.1"/>
    </source>
</evidence>
<dbReference type="GO" id="GO:0006355">
    <property type="term" value="P:regulation of DNA-templated transcription"/>
    <property type="evidence" value="ECO:0007669"/>
    <property type="project" value="InterPro"/>
</dbReference>
<comment type="similarity">
    <text evidence="4 15">Belongs to the ARF family.</text>
</comment>
<evidence type="ECO:0000256" key="11">
    <source>
        <dbReference type="ARBA" id="ARBA00023163"/>
    </source>
</evidence>